<dbReference type="InterPro" id="IPR035899">
    <property type="entry name" value="DBL_dom_sf"/>
</dbReference>
<dbReference type="Gene3D" id="1.20.900.10">
    <property type="entry name" value="Dbl homology (DH) domain"/>
    <property type="match status" value="1"/>
</dbReference>
<evidence type="ECO:0000256" key="1">
    <source>
        <dbReference type="SAM" id="MobiDB-lite"/>
    </source>
</evidence>
<dbReference type="EMBL" id="KV460513">
    <property type="protein sequence ID" value="OCA17259.1"/>
    <property type="molecule type" value="Genomic_DNA"/>
</dbReference>
<reference evidence="3" key="2">
    <citation type="journal article" date="2010" name="Science">
        <title>The genome of the Western clawed frog Xenopus tropicalis.</title>
        <authorList>
            <person name="Hellsten U."/>
            <person name="Harland R.M."/>
            <person name="Gilchrist M.J."/>
            <person name="Hendrix D."/>
            <person name="Jurka J."/>
            <person name="Kapitonov V."/>
            <person name="Ovcharenko I."/>
            <person name="Putnam N.H."/>
            <person name="Shu S."/>
            <person name="Taher L."/>
            <person name="Blitz I.L."/>
            <person name="Blumberg B."/>
            <person name="Dichmann D.S."/>
            <person name="Dubchak I."/>
            <person name="Amaya E."/>
            <person name="Detter J.C."/>
            <person name="Fletcher R."/>
            <person name="Gerhard D.S."/>
            <person name="Goodstein D."/>
            <person name="Graves T."/>
            <person name="Grigoriev I.V."/>
            <person name="Grimwood J."/>
            <person name="Kawashima T."/>
            <person name="Lindquist E."/>
            <person name="Lucas S.M."/>
            <person name="Mead P.E."/>
            <person name="Mitros T."/>
            <person name="Ogino H."/>
            <person name="Ohta Y."/>
            <person name="Poliakov A.V."/>
            <person name="Pollet N."/>
            <person name="Robert J."/>
            <person name="Salamov A."/>
            <person name="Sater A.K."/>
            <person name="Schmutz J."/>
            <person name="Terry A."/>
            <person name="Vize P.D."/>
            <person name="Warren W.C."/>
            <person name="Wells D."/>
            <person name="Wills A."/>
            <person name="Wilson R.K."/>
            <person name="Zimmerman L.B."/>
            <person name="Zorn A.M."/>
            <person name="Grainger R."/>
            <person name="Grammer T."/>
            <person name="Khokha M.K."/>
            <person name="Richardson P.M."/>
            <person name="Rokhsar D.S."/>
        </authorList>
    </citation>
    <scope>NUCLEOTIDE SEQUENCE [LARGE SCALE GENOMIC DNA]</scope>
    <source>
        <strain evidence="3">Nigerian</strain>
    </source>
</reference>
<feature type="domain" description="DH" evidence="2">
    <location>
        <begin position="34"/>
        <end position="209"/>
    </location>
</feature>
<protein>
    <recommendedName>
        <fullName evidence="2">DH domain-containing protein</fullName>
    </recommendedName>
</protein>
<gene>
    <name evidence="3" type="ORF">XENTR_v90027335mg</name>
</gene>
<feature type="compositionally biased region" description="Basic and acidic residues" evidence="1">
    <location>
        <begin position="1"/>
        <end position="10"/>
    </location>
</feature>
<evidence type="ECO:0000259" key="2">
    <source>
        <dbReference type="PROSITE" id="PS50010"/>
    </source>
</evidence>
<dbReference type="Gene3D" id="2.30.29.30">
    <property type="entry name" value="Pleckstrin-homology domain (PH domain)/Phosphotyrosine-binding domain (PTB)"/>
    <property type="match status" value="1"/>
</dbReference>
<dbReference type="AlphaFoldDB" id="A0A1B8Y2U6"/>
<dbReference type="PANTHER" id="PTHR47056:SF1">
    <property type="entry name" value="RHO GUANINE NUCLEOTIDE EXCHANGE FACTOR 39"/>
    <property type="match status" value="1"/>
</dbReference>
<dbReference type="SMART" id="SM00325">
    <property type="entry name" value="RhoGEF"/>
    <property type="match status" value="1"/>
</dbReference>
<organism evidence="3">
    <name type="scientific">Xenopus tropicalis</name>
    <name type="common">Western clawed frog</name>
    <name type="synonym">Silurana tropicalis</name>
    <dbReference type="NCBI Taxonomy" id="8364"/>
    <lineage>
        <taxon>Eukaryota</taxon>
        <taxon>Metazoa</taxon>
        <taxon>Chordata</taxon>
        <taxon>Craniata</taxon>
        <taxon>Vertebrata</taxon>
        <taxon>Euteleostomi</taxon>
        <taxon>Amphibia</taxon>
        <taxon>Batrachia</taxon>
        <taxon>Anura</taxon>
        <taxon>Pipoidea</taxon>
        <taxon>Pipidae</taxon>
        <taxon>Xenopodinae</taxon>
        <taxon>Xenopus</taxon>
        <taxon>Silurana</taxon>
    </lineage>
</organism>
<dbReference type="SUPFAM" id="SSF48065">
    <property type="entry name" value="DBL homology domain (DH-domain)"/>
    <property type="match status" value="1"/>
</dbReference>
<reference evidence="3" key="3">
    <citation type="submission" date="2016-05" db="EMBL/GenBank/DDBJ databases">
        <title>WGS assembly of Xenopus tropicalis.</title>
        <authorList>
            <person name="Sessions A."/>
            <person name="Jenkins J."/>
            <person name="Mitros T."/>
            <person name="Lyons J.T."/>
            <person name="Dichmann D.S."/>
            <person name="Robert J."/>
            <person name="Harland R.M."/>
            <person name="Rokhsar D.S."/>
        </authorList>
    </citation>
    <scope>NUCLEOTIDE SEQUENCE</scope>
    <source>
        <strain evidence="3">Nigerian</strain>
    </source>
</reference>
<reference evidence="3" key="1">
    <citation type="submission" date="2009-11" db="EMBL/GenBank/DDBJ databases">
        <authorList>
            <consortium name="US DOE Joint Genome Institute (JGI-PGF)"/>
            <person name="Ottilar R."/>
            <person name="Schmutz J."/>
            <person name="Salamov A."/>
            <person name="Cheng J.F."/>
            <person name="Lucas S."/>
            <person name="Pitluck S."/>
            <person name="Gundlach H."/>
            <person name="Guo Y."/>
            <person name="Haberer G."/>
            <person name="Nasrallah J."/>
            <person name="Mayer K.F.X."/>
            <person name="van de Peer Y."/>
            <person name="Weigel D."/>
            <person name="Grigoriev I.V."/>
        </authorList>
    </citation>
    <scope>NUCLEOTIDE SEQUENCE</scope>
    <source>
        <strain evidence="3">Nigerian</strain>
    </source>
</reference>
<proteinExistence type="predicted"/>
<dbReference type="InterPro" id="IPR042987">
    <property type="entry name" value="ARHGEF39"/>
</dbReference>
<dbReference type="Pfam" id="PF00621">
    <property type="entry name" value="RhoGEF"/>
    <property type="match status" value="1"/>
</dbReference>
<feature type="region of interest" description="Disordered" evidence="1">
    <location>
        <begin position="444"/>
        <end position="477"/>
    </location>
</feature>
<feature type="region of interest" description="Disordered" evidence="1">
    <location>
        <begin position="1"/>
        <end position="26"/>
    </location>
</feature>
<dbReference type="InterPro" id="IPR011993">
    <property type="entry name" value="PH-like_dom_sf"/>
</dbReference>
<dbReference type="SUPFAM" id="SSF50729">
    <property type="entry name" value="PH domain-like"/>
    <property type="match status" value="1"/>
</dbReference>
<dbReference type="GO" id="GO:0005085">
    <property type="term" value="F:guanyl-nucleotide exchange factor activity"/>
    <property type="evidence" value="ECO:0007669"/>
    <property type="project" value="InterPro"/>
</dbReference>
<sequence>MSGPEKRTRFSPETAQEQEEHCSLQEQRERWERKKLRTAKALTQTERQYVGQLELITKIYHEVFRARCGRLKIAETGICGRIPDILVANRALLSAMDLGDFGSGFENFTESLSLYKEHADSIEPTLQALQYHSKKKKSFLRFRKLQESRSELKGRPLEQLLELPLLRVLEYRHYLRDLAENSLPGASDFAQLKGALHAVGDVCQYIDGIAQNCENDRQLRRVQSLIKGRRVRLLIPGRRYIREGWLSLVPQSGEEVKKRMLFLFSDVLAVASPCHPLHPINAHKFACRALYPLRECQVERVLGHTQSRGGLISVSISIVSVCISVTPALEVVPPTRCTLDGGLLRFNTWLFVAQYERADLRIEFSKEEQLVNWEKDSFKDMTSFIRLLAGGRASSLAHLCQREASPHVHRPKGYKRLVRVPGGRCAETFFNQWETHKICTRGGGDGNVKEGPQARHCPDSVSQARHCPDSVSQEETVPKRARIGNDRSIWSQPPAEPNEPRTGWSCFLL</sequence>
<dbReference type="PROSITE" id="PS50010">
    <property type="entry name" value="DH_2"/>
    <property type="match status" value="1"/>
</dbReference>
<dbReference type="PANTHER" id="PTHR47056">
    <property type="entry name" value="RHO GUANINE NUCLEOTIDE EXCHANGE FACTOR 39"/>
    <property type="match status" value="1"/>
</dbReference>
<dbReference type="InterPro" id="IPR000219">
    <property type="entry name" value="DH_dom"/>
</dbReference>
<evidence type="ECO:0000313" key="3">
    <source>
        <dbReference type="EMBL" id="OCA17259.1"/>
    </source>
</evidence>
<name>A0A1B8Y2U6_XENTR</name>
<accession>A0A1B8Y2U6</accession>